<evidence type="ECO:0008006" key="2">
    <source>
        <dbReference type="Google" id="ProtNLM"/>
    </source>
</evidence>
<protein>
    <recommendedName>
        <fullName evidence="2">Aminomethyltransferase folate-binding domain-containing protein</fullName>
    </recommendedName>
</protein>
<sequence>RNKLFGIECNFGELNGIDFKKGCYVGQENTSRIKLKNKLSKRLLPIKIIEGNISKGDSILDKDLNIGKILIDKHYPFGLIKLTNDKFNFNSVYKVNNSKIKIIKPEWIDKI</sequence>
<reference evidence="1" key="1">
    <citation type="submission" date="2018-05" db="EMBL/GenBank/DDBJ databases">
        <authorList>
            <person name="Lanie J.A."/>
            <person name="Ng W.-L."/>
            <person name="Kazmierczak K.M."/>
            <person name="Andrzejewski T.M."/>
            <person name="Davidsen T.M."/>
            <person name="Wayne K.J."/>
            <person name="Tettelin H."/>
            <person name="Glass J.I."/>
            <person name="Rusch D."/>
            <person name="Podicherti R."/>
            <person name="Tsui H.-C.T."/>
            <person name="Winkler M.E."/>
        </authorList>
    </citation>
    <scope>NUCLEOTIDE SEQUENCE</scope>
</reference>
<organism evidence="1">
    <name type="scientific">marine metagenome</name>
    <dbReference type="NCBI Taxonomy" id="408172"/>
    <lineage>
        <taxon>unclassified sequences</taxon>
        <taxon>metagenomes</taxon>
        <taxon>ecological metagenomes</taxon>
    </lineage>
</organism>
<dbReference type="GO" id="GO:0016226">
    <property type="term" value="P:iron-sulfur cluster assembly"/>
    <property type="evidence" value="ECO:0007669"/>
    <property type="project" value="TreeGrafter"/>
</dbReference>
<dbReference type="AlphaFoldDB" id="A0A382S366"/>
<dbReference type="PANTHER" id="PTHR22602:SF0">
    <property type="entry name" value="TRANSFERASE CAF17, MITOCHONDRIAL-RELATED"/>
    <property type="match status" value="1"/>
</dbReference>
<dbReference type="SUPFAM" id="SSF103025">
    <property type="entry name" value="Folate-binding domain"/>
    <property type="match status" value="1"/>
</dbReference>
<dbReference type="GO" id="GO:0005759">
    <property type="term" value="C:mitochondrial matrix"/>
    <property type="evidence" value="ECO:0007669"/>
    <property type="project" value="TreeGrafter"/>
</dbReference>
<dbReference type="Gene3D" id="2.40.30.160">
    <property type="match status" value="1"/>
</dbReference>
<dbReference type="InterPro" id="IPR017703">
    <property type="entry name" value="YgfZ/GCV_T_CS"/>
</dbReference>
<gene>
    <name evidence="1" type="ORF">METZ01_LOCUS356205</name>
</gene>
<accession>A0A382S366</accession>
<dbReference type="NCBIfam" id="TIGR03317">
    <property type="entry name" value="ygfZ_signature"/>
    <property type="match status" value="1"/>
</dbReference>
<dbReference type="InterPro" id="IPR045179">
    <property type="entry name" value="YgfZ/GcvT"/>
</dbReference>
<evidence type="ECO:0000313" key="1">
    <source>
        <dbReference type="EMBL" id="SVD03351.1"/>
    </source>
</evidence>
<dbReference type="EMBL" id="UINC01125486">
    <property type="protein sequence ID" value="SVD03351.1"/>
    <property type="molecule type" value="Genomic_DNA"/>
</dbReference>
<dbReference type="PANTHER" id="PTHR22602">
    <property type="entry name" value="TRANSFERASE CAF17, MITOCHONDRIAL-RELATED"/>
    <property type="match status" value="1"/>
</dbReference>
<feature type="non-terminal residue" evidence="1">
    <location>
        <position position="1"/>
    </location>
</feature>
<proteinExistence type="predicted"/>
<name>A0A382S366_9ZZZZ</name>